<gene>
    <name evidence="1" type="ORF">U0070_009492</name>
</gene>
<name>A0AAW0I973_MYOGA</name>
<dbReference type="AlphaFoldDB" id="A0AAW0I973"/>
<organism evidence="1 2">
    <name type="scientific">Myodes glareolus</name>
    <name type="common">Bank vole</name>
    <name type="synonym">Clethrionomys glareolus</name>
    <dbReference type="NCBI Taxonomy" id="447135"/>
    <lineage>
        <taxon>Eukaryota</taxon>
        <taxon>Metazoa</taxon>
        <taxon>Chordata</taxon>
        <taxon>Craniata</taxon>
        <taxon>Vertebrata</taxon>
        <taxon>Euteleostomi</taxon>
        <taxon>Mammalia</taxon>
        <taxon>Eutheria</taxon>
        <taxon>Euarchontoglires</taxon>
        <taxon>Glires</taxon>
        <taxon>Rodentia</taxon>
        <taxon>Myomorpha</taxon>
        <taxon>Muroidea</taxon>
        <taxon>Cricetidae</taxon>
        <taxon>Arvicolinae</taxon>
        <taxon>Myodes</taxon>
    </lineage>
</organism>
<keyword evidence="2" id="KW-1185">Reference proteome</keyword>
<evidence type="ECO:0000313" key="2">
    <source>
        <dbReference type="Proteomes" id="UP001488838"/>
    </source>
</evidence>
<reference evidence="1 2" key="1">
    <citation type="journal article" date="2023" name="bioRxiv">
        <title>Conserved and derived expression patterns and positive selection on dental genes reveal complex evolutionary context of ever-growing rodent molars.</title>
        <authorList>
            <person name="Calamari Z.T."/>
            <person name="Song A."/>
            <person name="Cohen E."/>
            <person name="Akter M."/>
            <person name="Roy R.D."/>
            <person name="Hallikas O."/>
            <person name="Christensen M.M."/>
            <person name="Li P."/>
            <person name="Marangoni P."/>
            <person name="Jernvall J."/>
            <person name="Klein O.D."/>
        </authorList>
    </citation>
    <scope>NUCLEOTIDE SEQUENCE [LARGE SCALE GENOMIC DNA]</scope>
    <source>
        <strain evidence="1">V071</strain>
    </source>
</reference>
<comment type="caution">
    <text evidence="1">The sequence shown here is derived from an EMBL/GenBank/DDBJ whole genome shotgun (WGS) entry which is preliminary data.</text>
</comment>
<accession>A0AAW0I973</accession>
<dbReference type="Proteomes" id="UP001488838">
    <property type="component" value="Unassembled WGS sequence"/>
</dbReference>
<protein>
    <submittedName>
        <fullName evidence="1">Uncharacterized protein</fullName>
    </submittedName>
</protein>
<dbReference type="EMBL" id="JBBHLL010000187">
    <property type="protein sequence ID" value="KAK7810787.1"/>
    <property type="molecule type" value="Genomic_DNA"/>
</dbReference>
<sequence length="132" mass="14404">MDGRTNLGALQPNIPTFENSLNSKIQDELLALPLTFKASERINFSKAVLTQCENGITWTRDEKLRVEGLQGGLSGKLRRPGAECTEDHRELIHANRSTVVFVPQLQMATGGEGGCLHEIAPDYSALNGKGSR</sequence>
<feature type="non-terminal residue" evidence="1">
    <location>
        <position position="132"/>
    </location>
</feature>
<evidence type="ECO:0000313" key="1">
    <source>
        <dbReference type="EMBL" id="KAK7810787.1"/>
    </source>
</evidence>
<proteinExistence type="predicted"/>